<accession>S7WQG6</accession>
<dbReference type="AlphaFoldDB" id="S7WQG6"/>
<dbReference type="InterPro" id="IPR006311">
    <property type="entry name" value="TAT_signal"/>
</dbReference>
<evidence type="ECO:0000313" key="1">
    <source>
        <dbReference type="EMBL" id="EPR68994.1"/>
    </source>
</evidence>
<dbReference type="PROSITE" id="PS51318">
    <property type="entry name" value="TAT"/>
    <property type="match status" value="1"/>
</dbReference>
<reference evidence="1 2" key="1">
    <citation type="journal article" date="2013" name="Genome Announc.">
        <title>Draft Genome Sequence of Cyclobacterium qasimii Strain M12-11BT, Isolated from Arctic Marine Sediment.</title>
        <authorList>
            <person name="Shivaji S."/>
            <person name="Ara S."/>
            <person name="Singh A."/>
            <person name="Kumar Pinnaka A."/>
        </authorList>
    </citation>
    <scope>NUCLEOTIDE SEQUENCE [LARGE SCALE GENOMIC DNA]</scope>
    <source>
        <strain evidence="1 2">M12-11B</strain>
    </source>
</reference>
<proteinExistence type="predicted"/>
<sequence length="70" mass="7901">MKTMDNTNPENEIIKNDSSRRDFLKTAGLGMAGMGLISPSLSHGAEFAEGLKKKRWKWPLPPLQWMVLET</sequence>
<evidence type="ECO:0000313" key="2">
    <source>
        <dbReference type="Proteomes" id="UP000014974"/>
    </source>
</evidence>
<protein>
    <recommendedName>
        <fullName evidence="3">Twin-arginine translocation signal domain-containing protein</fullName>
    </recommendedName>
</protein>
<organism evidence="1 2">
    <name type="scientific">Cyclobacterium qasimii M12-11B</name>
    <dbReference type="NCBI Taxonomy" id="641524"/>
    <lineage>
        <taxon>Bacteria</taxon>
        <taxon>Pseudomonadati</taxon>
        <taxon>Bacteroidota</taxon>
        <taxon>Cytophagia</taxon>
        <taxon>Cytophagales</taxon>
        <taxon>Cyclobacteriaceae</taxon>
        <taxon>Cyclobacterium</taxon>
    </lineage>
</organism>
<name>S7WQG6_9BACT</name>
<dbReference type="Proteomes" id="UP000014974">
    <property type="component" value="Unassembled WGS sequence"/>
</dbReference>
<dbReference type="EMBL" id="ATNM01000087">
    <property type="protein sequence ID" value="EPR68994.1"/>
    <property type="molecule type" value="Genomic_DNA"/>
</dbReference>
<dbReference type="NCBIfam" id="TIGR01409">
    <property type="entry name" value="TAT_signal_seq"/>
    <property type="match status" value="1"/>
</dbReference>
<dbReference type="InterPro" id="IPR019546">
    <property type="entry name" value="TAT_signal_bac_arc"/>
</dbReference>
<evidence type="ECO:0008006" key="3">
    <source>
        <dbReference type="Google" id="ProtNLM"/>
    </source>
</evidence>
<comment type="caution">
    <text evidence="1">The sequence shown here is derived from an EMBL/GenBank/DDBJ whole genome shotgun (WGS) entry which is preliminary data.</text>
</comment>
<dbReference type="STRING" id="641524.ADICYQ_1994"/>
<gene>
    <name evidence="1" type="ORF">ADICYQ_1994</name>
</gene>